<feature type="domain" description="Class II aldolase/adducin N-terminal" evidence="2">
    <location>
        <begin position="18"/>
        <end position="198"/>
    </location>
</feature>
<evidence type="ECO:0000313" key="4">
    <source>
        <dbReference type="Proteomes" id="UP000584642"/>
    </source>
</evidence>
<dbReference type="Pfam" id="PF00596">
    <property type="entry name" value="Aldolase_II"/>
    <property type="match status" value="1"/>
</dbReference>
<dbReference type="SUPFAM" id="SSF53639">
    <property type="entry name" value="AraD/HMP-PK domain-like"/>
    <property type="match status" value="1"/>
</dbReference>
<comment type="caution">
    <text evidence="3">The sequence shown here is derived from an EMBL/GenBank/DDBJ whole genome shotgun (WGS) entry which is preliminary data.</text>
</comment>
<protein>
    <submittedName>
        <fullName evidence="3">Class II aldolase/adducin family protein</fullName>
    </submittedName>
</protein>
<evidence type="ECO:0000259" key="2">
    <source>
        <dbReference type="SMART" id="SM01007"/>
    </source>
</evidence>
<keyword evidence="4" id="KW-1185">Reference proteome</keyword>
<dbReference type="InterPro" id="IPR051017">
    <property type="entry name" value="Aldolase-II_Adducin_sf"/>
</dbReference>
<dbReference type="PANTHER" id="PTHR10672">
    <property type="entry name" value="ADDUCIN"/>
    <property type="match status" value="1"/>
</dbReference>
<dbReference type="Gene3D" id="3.40.225.10">
    <property type="entry name" value="Class II aldolase/adducin N-terminal domain"/>
    <property type="match status" value="1"/>
</dbReference>
<dbReference type="EMBL" id="JABFDB010000004">
    <property type="protein sequence ID" value="NYZ19921.1"/>
    <property type="molecule type" value="Genomic_DNA"/>
</dbReference>
<dbReference type="InterPro" id="IPR036409">
    <property type="entry name" value="Aldolase_II/adducin_N_sf"/>
</dbReference>
<reference evidence="3 4" key="1">
    <citation type="submission" date="2020-05" db="EMBL/GenBank/DDBJ databases">
        <title>Azospirillum oleiclasticum sp. nov, a nitrogen-fixing and heavy crude oil-emulsifying bacterium isolated from the crude oil of Yumen Oilfield.</title>
        <authorList>
            <person name="Wu D."/>
            <person name="Cai M."/>
            <person name="Zhang X."/>
        </authorList>
    </citation>
    <scope>NUCLEOTIDE SEQUENCE [LARGE SCALE GENOMIC DNA]</scope>
    <source>
        <strain evidence="3 4">ROY-1-1-2</strain>
    </source>
</reference>
<name>A0ABX2T6W4_9PROT</name>
<gene>
    <name evidence="3" type="ORF">HND93_09365</name>
</gene>
<sequence>MTAMDGVSVPDAERRLRIDLAAAFRMVARLGLDDLIYNHISVRVPGAEGQFLINPYGLLFSELTASDLVRIDVEGNKLCDSPHAVNLAGFIIHSAIHGARDDAVCVLHTHSDSLVAVSALPEGLLPLSQFAMWFHRRLAWHDYEGVAIDADERGRLVRDLGPHRAMLMRNHGILTIGRTVGEAFMLLYYAERAARIQLKAQSAAGGRPLVLPPEEVCEKAARQFWEQQGDIRIPGEREWPALLRDLDRADPGYRS</sequence>
<dbReference type="SMART" id="SM01007">
    <property type="entry name" value="Aldolase_II"/>
    <property type="match status" value="1"/>
</dbReference>
<dbReference type="InterPro" id="IPR001303">
    <property type="entry name" value="Aldolase_II/adducin_N"/>
</dbReference>
<dbReference type="Proteomes" id="UP000584642">
    <property type="component" value="Unassembled WGS sequence"/>
</dbReference>
<accession>A0ABX2T6W4</accession>
<comment type="similarity">
    <text evidence="1">Belongs to the aldolase class II family.</text>
</comment>
<proteinExistence type="inferred from homology"/>
<evidence type="ECO:0000256" key="1">
    <source>
        <dbReference type="ARBA" id="ARBA00037961"/>
    </source>
</evidence>
<organism evidence="3 4">
    <name type="scientific">Azospirillum oleiclasticum</name>
    <dbReference type="NCBI Taxonomy" id="2735135"/>
    <lineage>
        <taxon>Bacteria</taxon>
        <taxon>Pseudomonadati</taxon>
        <taxon>Pseudomonadota</taxon>
        <taxon>Alphaproteobacteria</taxon>
        <taxon>Rhodospirillales</taxon>
        <taxon>Azospirillaceae</taxon>
        <taxon>Azospirillum</taxon>
    </lineage>
</organism>
<dbReference type="NCBIfam" id="NF005451">
    <property type="entry name" value="PRK07044.1"/>
    <property type="match status" value="1"/>
</dbReference>
<evidence type="ECO:0000313" key="3">
    <source>
        <dbReference type="EMBL" id="NYZ19921.1"/>
    </source>
</evidence>
<dbReference type="PANTHER" id="PTHR10672:SF3">
    <property type="entry name" value="PROTEIN HU-LI TAI SHAO"/>
    <property type="match status" value="1"/>
</dbReference>